<dbReference type="Proteomes" id="UP000234479">
    <property type="component" value="Unassembled WGS sequence"/>
</dbReference>
<keyword evidence="1" id="KW-1277">Toxin-antitoxin system</keyword>
<dbReference type="Pfam" id="PF07362">
    <property type="entry name" value="CcdA"/>
    <property type="match status" value="1"/>
</dbReference>
<evidence type="ECO:0000256" key="1">
    <source>
        <dbReference type="ARBA" id="ARBA00022649"/>
    </source>
</evidence>
<reference evidence="2 3" key="1">
    <citation type="submission" date="2017-12" db="EMBL/GenBank/DDBJ databases">
        <title>The genome sequence of Caulobacter sp. 410.</title>
        <authorList>
            <person name="Gao J."/>
            <person name="Mao X."/>
            <person name="Sun J."/>
        </authorList>
    </citation>
    <scope>NUCLEOTIDE SEQUENCE [LARGE SCALE GENOMIC DNA]</scope>
    <source>
        <strain evidence="2 3">410</strain>
    </source>
</reference>
<dbReference type="RefSeq" id="WP_101717555.1">
    <property type="nucleotide sequence ID" value="NZ_PJRS01000017.1"/>
</dbReference>
<organism evidence="2 3">
    <name type="scientific">Caulobacter zeae</name>
    <dbReference type="NCBI Taxonomy" id="2055137"/>
    <lineage>
        <taxon>Bacteria</taxon>
        <taxon>Pseudomonadati</taxon>
        <taxon>Pseudomonadota</taxon>
        <taxon>Alphaproteobacteria</taxon>
        <taxon>Caulobacterales</taxon>
        <taxon>Caulobacteraceae</taxon>
        <taxon>Caulobacter</taxon>
    </lineage>
</organism>
<name>A0A2N5DL22_9CAUL</name>
<evidence type="ECO:0000313" key="2">
    <source>
        <dbReference type="EMBL" id="PLR26773.1"/>
    </source>
</evidence>
<protein>
    <submittedName>
        <fullName evidence="2">Post-segregation antitoxin CcdA</fullName>
    </submittedName>
</protein>
<dbReference type="EMBL" id="PJRS01000017">
    <property type="protein sequence ID" value="PLR26773.1"/>
    <property type="molecule type" value="Genomic_DNA"/>
</dbReference>
<keyword evidence="3" id="KW-1185">Reference proteome</keyword>
<gene>
    <name evidence="2" type="ORF">SGCZBJ_08380</name>
</gene>
<accession>A0A2N5DL22</accession>
<comment type="caution">
    <text evidence="2">The sequence shown here is derived from an EMBL/GenBank/DDBJ whole genome shotgun (WGS) entry which is preliminary data.</text>
</comment>
<dbReference type="AlphaFoldDB" id="A0A2N5DL22"/>
<evidence type="ECO:0000313" key="3">
    <source>
        <dbReference type="Proteomes" id="UP000234479"/>
    </source>
</evidence>
<proteinExistence type="predicted"/>
<sequence>MGKPELDMAAERSIDPELLAQAQRLGISVAGMSERQLRLHLQKVDPAGAEERARRWAEENAEAITDHNARVTRRGLISDHFRKW</sequence>
<dbReference type="InterPro" id="IPR009956">
    <property type="entry name" value="Post-segregation_anti-tox_CcdA"/>
</dbReference>
<dbReference type="OrthoDB" id="7191115at2"/>